<dbReference type="PANTHER" id="PTHR46623:SF6">
    <property type="entry name" value="ALPHA_BETA-HYDROLASES SUPERFAMILY PROTEIN"/>
    <property type="match status" value="1"/>
</dbReference>
<dbReference type="GO" id="GO:0016787">
    <property type="term" value="F:hydrolase activity"/>
    <property type="evidence" value="ECO:0007669"/>
    <property type="project" value="InterPro"/>
</dbReference>
<dbReference type="EMBL" id="CAFAAD010000008">
    <property type="protein sequence ID" value="CAB4782449.1"/>
    <property type="molecule type" value="Genomic_DNA"/>
</dbReference>
<dbReference type="Pfam" id="PF01738">
    <property type="entry name" value="DLH"/>
    <property type="match status" value="1"/>
</dbReference>
<reference evidence="3" key="1">
    <citation type="submission" date="2020-05" db="EMBL/GenBank/DDBJ databases">
        <authorList>
            <person name="Chiriac C."/>
            <person name="Salcher M."/>
            <person name="Ghai R."/>
            <person name="Kavagutti S V."/>
        </authorList>
    </citation>
    <scope>NUCLEOTIDE SEQUENCE</scope>
</reference>
<dbReference type="InterPro" id="IPR029058">
    <property type="entry name" value="AB_hydrolase_fold"/>
</dbReference>
<evidence type="ECO:0000313" key="7">
    <source>
        <dbReference type="EMBL" id="CAB4782449.1"/>
    </source>
</evidence>
<evidence type="ECO:0000313" key="4">
    <source>
        <dbReference type="EMBL" id="CAB4580619.1"/>
    </source>
</evidence>
<dbReference type="InterPro" id="IPR002925">
    <property type="entry name" value="Dienelactn_hydro"/>
</dbReference>
<evidence type="ECO:0000313" key="8">
    <source>
        <dbReference type="EMBL" id="CAB4946498.1"/>
    </source>
</evidence>
<dbReference type="InterPro" id="IPR051049">
    <property type="entry name" value="Dienelactone_hydrolase-like"/>
</dbReference>
<dbReference type="EMBL" id="CAESAL010000019">
    <property type="protein sequence ID" value="CAB4338367.1"/>
    <property type="molecule type" value="Genomic_DNA"/>
</dbReference>
<feature type="domain" description="Dienelactone hydrolase" evidence="1">
    <location>
        <begin position="11"/>
        <end position="218"/>
    </location>
</feature>
<dbReference type="EMBL" id="CAEZTY010000014">
    <property type="protein sequence ID" value="CAB4580619.1"/>
    <property type="molecule type" value="Genomic_DNA"/>
</dbReference>
<evidence type="ECO:0000313" key="2">
    <source>
        <dbReference type="EMBL" id="CAB4338367.1"/>
    </source>
</evidence>
<gene>
    <name evidence="4" type="ORF">UFOPK1762_00583</name>
    <name evidence="5" type="ORF">UFOPK1906_00640</name>
    <name evidence="6" type="ORF">UFOPK2624_00163</name>
    <name evidence="7" type="ORF">UFOPK2969_00188</name>
    <name evidence="2" type="ORF">UFOPK3331_00764</name>
    <name evidence="8" type="ORF">UFOPK3785_00549</name>
    <name evidence="3" type="ORF">UFOPK4201_01707</name>
    <name evidence="9" type="ORF">UFOPK4371_00217</name>
</gene>
<sequence length="219" mass="23387">MRITLANDVPAELAMPASVDDNTLGVVLFPDIMGLRPLFDDMCAQLAADYGWVVCAPEPFPGREDLSVDERLGAMADFDDAELRRTAELAAEATGCTRVVATGFCMGGMLAFKAAATGRFKRAAGFYGMIRLPEAWAGGRLQQPIDALASPDRCPTLAIIGTADHFTPPQDVADAEALGVVVVSYEGAEHGFVHDASRPAHRFDDAADAWRQVVAFLEA</sequence>
<dbReference type="SUPFAM" id="SSF53474">
    <property type="entry name" value="alpha/beta-Hydrolases"/>
    <property type="match status" value="1"/>
</dbReference>
<dbReference type="PANTHER" id="PTHR46623">
    <property type="entry name" value="CARBOXYMETHYLENEBUTENOLIDASE-RELATED"/>
    <property type="match status" value="1"/>
</dbReference>
<evidence type="ECO:0000313" key="5">
    <source>
        <dbReference type="EMBL" id="CAB4619477.1"/>
    </source>
</evidence>
<name>A0A6J6AQI4_9ZZZZ</name>
<organism evidence="3">
    <name type="scientific">freshwater metagenome</name>
    <dbReference type="NCBI Taxonomy" id="449393"/>
    <lineage>
        <taxon>unclassified sequences</taxon>
        <taxon>metagenomes</taxon>
        <taxon>ecological metagenomes</taxon>
    </lineage>
</organism>
<proteinExistence type="predicted"/>
<dbReference type="EMBL" id="CAFBNJ010000019">
    <property type="protein sequence ID" value="CAB4946498.1"/>
    <property type="molecule type" value="Genomic_DNA"/>
</dbReference>
<dbReference type="AlphaFoldDB" id="A0A6J6AQI4"/>
<evidence type="ECO:0000259" key="1">
    <source>
        <dbReference type="Pfam" id="PF01738"/>
    </source>
</evidence>
<dbReference type="Gene3D" id="3.40.50.1820">
    <property type="entry name" value="alpha/beta hydrolase"/>
    <property type="match status" value="1"/>
</dbReference>
<dbReference type="EMBL" id="CAFBRD010000006">
    <property type="protein sequence ID" value="CAB5073789.1"/>
    <property type="molecule type" value="Genomic_DNA"/>
</dbReference>
<accession>A0A6J6AQI4</accession>
<dbReference type="EMBL" id="CAEZXY010000003">
    <property type="protein sequence ID" value="CAB4694290.1"/>
    <property type="molecule type" value="Genomic_DNA"/>
</dbReference>
<dbReference type="EMBL" id="CAEZVC010000028">
    <property type="protein sequence ID" value="CAB4619477.1"/>
    <property type="molecule type" value="Genomic_DNA"/>
</dbReference>
<protein>
    <submittedName>
        <fullName evidence="3">Unannotated protein</fullName>
    </submittedName>
</protein>
<evidence type="ECO:0000313" key="9">
    <source>
        <dbReference type="EMBL" id="CAB5073789.1"/>
    </source>
</evidence>
<evidence type="ECO:0000313" key="3">
    <source>
        <dbReference type="EMBL" id="CAB4372660.1"/>
    </source>
</evidence>
<evidence type="ECO:0000313" key="6">
    <source>
        <dbReference type="EMBL" id="CAB4694290.1"/>
    </source>
</evidence>
<dbReference type="EMBL" id="CAEUNJ010000094">
    <property type="protein sequence ID" value="CAB4372660.1"/>
    <property type="molecule type" value="Genomic_DNA"/>
</dbReference>